<organism evidence="1 2">
    <name type="scientific">Dinoroseobacter shibae (strain DSM 16493 / NCIMB 14021 / DFL 12)</name>
    <dbReference type="NCBI Taxonomy" id="398580"/>
    <lineage>
        <taxon>Bacteria</taxon>
        <taxon>Pseudomonadati</taxon>
        <taxon>Pseudomonadota</taxon>
        <taxon>Alphaproteobacteria</taxon>
        <taxon>Rhodobacterales</taxon>
        <taxon>Roseobacteraceae</taxon>
        <taxon>Dinoroseobacter</taxon>
    </lineage>
</organism>
<dbReference type="EMBL" id="CP000830">
    <property type="protein sequence ID" value="ABV94654.1"/>
    <property type="molecule type" value="Genomic_DNA"/>
</dbReference>
<evidence type="ECO:0000313" key="2">
    <source>
        <dbReference type="Proteomes" id="UP000006833"/>
    </source>
</evidence>
<dbReference type="HOGENOM" id="CLU_849245_0_0_5"/>
<evidence type="ECO:0000313" key="1">
    <source>
        <dbReference type="EMBL" id="ABV94654.1"/>
    </source>
</evidence>
<dbReference type="RefSeq" id="WP_012179582.1">
    <property type="nucleotide sequence ID" value="NC_009952.1"/>
</dbReference>
<keyword evidence="2" id="KW-1185">Reference proteome</keyword>
<name>A8LJQ1_DINSH</name>
<sequence>MTKQPTPRQLDYDTARAQLVEDASSVAVHGIALKESEAKATARGFWETHFPILWCLCVQDSPDNPCPCTGPIVWLPRDGVVRTEPALRRSDEGRAIDRYRVTRGAKVLVDRIESLPVEALLRDPAPKPGGCGCGTTGSADLLTLPAPRETTAESGITIYRVAVDETGPSVTITGLDPRGRELARHVTRQTDDMTAEFEITRGALCLRGALSLSEGRDGRRHIAGQIDGAAFDLPIDRTGACAPARELPLDSARLALLVQWGRIAQPLMGLANPGGSETAKKSCFSCSVLLAGVAVGAGCCVAGNPACCAATGIGGSSFIDGCRGACA</sequence>
<proteinExistence type="predicted"/>
<reference evidence="2" key="1">
    <citation type="journal article" date="2010" name="ISME J.">
        <title>The complete genome sequence of the algal symbiont Dinoroseobacter shibae: a hitchhiker's guide to life in the sea.</title>
        <authorList>
            <person name="Wagner-Dobler I."/>
            <person name="Ballhausen B."/>
            <person name="Berger M."/>
            <person name="Brinkhoff T."/>
            <person name="Buchholz I."/>
            <person name="Bunk B."/>
            <person name="Cypionka H."/>
            <person name="Daniel R."/>
            <person name="Drepper T."/>
            <person name="Gerdts G."/>
            <person name="Hahnke S."/>
            <person name="Han C."/>
            <person name="Jahn D."/>
            <person name="Kalhoefer D."/>
            <person name="Kiss H."/>
            <person name="Klenk H.P."/>
            <person name="Kyrpides N."/>
            <person name="Liebl W."/>
            <person name="Liesegang H."/>
            <person name="Meincke L."/>
            <person name="Pati A."/>
            <person name="Petersen J."/>
            <person name="Piekarski T."/>
            <person name="Pommerenke C."/>
            <person name="Pradella S."/>
            <person name="Pukall R."/>
            <person name="Rabus R."/>
            <person name="Stackebrandt E."/>
            <person name="Thole S."/>
            <person name="Thompson L."/>
            <person name="Tielen P."/>
            <person name="Tomasch J."/>
            <person name="von Jan M."/>
            <person name="Wanphrut N."/>
            <person name="Wichels A."/>
            <person name="Zech H."/>
            <person name="Simon M."/>
        </authorList>
    </citation>
    <scope>NUCLEOTIDE SEQUENCE [LARGE SCALE GENOMIC DNA]</scope>
    <source>
        <strain evidence="2">DSM 16493 / NCIMB 14021 / DFL 12</strain>
    </source>
</reference>
<protein>
    <submittedName>
        <fullName evidence="1">Uncharacterized protein</fullName>
    </submittedName>
</protein>
<dbReference type="Proteomes" id="UP000006833">
    <property type="component" value="Chromosome"/>
</dbReference>
<dbReference type="AlphaFoldDB" id="A8LJQ1"/>
<accession>A8LJQ1</accession>
<gene>
    <name evidence="1" type="ordered locus">Dshi_2921</name>
</gene>
<dbReference type="OrthoDB" id="9971835at2"/>
<dbReference type="KEGG" id="dsh:Dshi_2921"/>